<sequence>MVNIALNDFSQIIYSIFFAKTIISVFIKVFDNFFVV</sequence>
<evidence type="ECO:0000256" key="1">
    <source>
        <dbReference type="SAM" id="Phobius"/>
    </source>
</evidence>
<proteinExistence type="predicted"/>
<keyword evidence="1" id="KW-1133">Transmembrane helix</keyword>
<feature type="transmembrane region" description="Helical" evidence="1">
    <location>
        <begin position="12"/>
        <end position="30"/>
    </location>
</feature>
<protein>
    <submittedName>
        <fullName evidence="2">7TM_GPCR_Srx domain-containing protein</fullName>
    </submittedName>
</protein>
<organism evidence="2">
    <name type="scientific">Brugia timori</name>
    <dbReference type="NCBI Taxonomy" id="42155"/>
    <lineage>
        <taxon>Eukaryota</taxon>
        <taxon>Metazoa</taxon>
        <taxon>Ecdysozoa</taxon>
        <taxon>Nematoda</taxon>
        <taxon>Chromadorea</taxon>
        <taxon>Rhabditida</taxon>
        <taxon>Spirurina</taxon>
        <taxon>Spiruromorpha</taxon>
        <taxon>Filarioidea</taxon>
        <taxon>Onchocercidae</taxon>
        <taxon>Brugia</taxon>
    </lineage>
</organism>
<dbReference type="AlphaFoldDB" id="A0A0R3QHU4"/>
<evidence type="ECO:0000313" key="2">
    <source>
        <dbReference type="WBParaSite" id="BTMF_0000596501-mRNA-1"/>
    </source>
</evidence>
<accession>A0A0R3QHU4</accession>
<dbReference type="WBParaSite" id="BTMF_0000596501-mRNA-1">
    <property type="protein sequence ID" value="BTMF_0000596501-mRNA-1"/>
    <property type="gene ID" value="BTMF_0000596501"/>
</dbReference>
<keyword evidence="1" id="KW-0472">Membrane</keyword>
<keyword evidence="1" id="KW-0812">Transmembrane</keyword>
<name>A0A0R3QHU4_9BILA</name>
<reference evidence="2" key="1">
    <citation type="submission" date="2017-02" db="UniProtKB">
        <authorList>
            <consortium name="WormBaseParasite"/>
        </authorList>
    </citation>
    <scope>IDENTIFICATION</scope>
</reference>